<protein>
    <submittedName>
        <fullName evidence="1">Uncharacterized protein</fullName>
    </submittedName>
</protein>
<keyword evidence="2" id="KW-1185">Reference proteome</keyword>
<dbReference type="OrthoDB" id="3007083at2759"/>
<accession>A0A6A4G9Z4</accession>
<evidence type="ECO:0000313" key="1">
    <source>
        <dbReference type="EMBL" id="KAE9382296.1"/>
    </source>
</evidence>
<name>A0A6A4G9Z4_9AGAR</name>
<evidence type="ECO:0000313" key="2">
    <source>
        <dbReference type="Proteomes" id="UP000799118"/>
    </source>
</evidence>
<dbReference type="AlphaFoldDB" id="A0A6A4G9Z4"/>
<gene>
    <name evidence="1" type="ORF">BT96DRAFT_1010933</name>
</gene>
<reference evidence="1" key="1">
    <citation type="journal article" date="2019" name="Environ. Microbiol.">
        <title>Fungal ecological strategies reflected in gene transcription - a case study of two litter decomposers.</title>
        <authorList>
            <person name="Barbi F."/>
            <person name="Kohler A."/>
            <person name="Barry K."/>
            <person name="Baskaran P."/>
            <person name="Daum C."/>
            <person name="Fauchery L."/>
            <person name="Ihrmark K."/>
            <person name="Kuo A."/>
            <person name="LaButti K."/>
            <person name="Lipzen A."/>
            <person name="Morin E."/>
            <person name="Grigoriev I.V."/>
            <person name="Henrissat B."/>
            <person name="Lindahl B."/>
            <person name="Martin F."/>
        </authorList>
    </citation>
    <scope>NUCLEOTIDE SEQUENCE</scope>
    <source>
        <strain evidence="1">JB14</strain>
    </source>
</reference>
<dbReference type="Proteomes" id="UP000799118">
    <property type="component" value="Unassembled WGS sequence"/>
</dbReference>
<dbReference type="EMBL" id="ML771833">
    <property type="protein sequence ID" value="KAE9382296.1"/>
    <property type="molecule type" value="Genomic_DNA"/>
</dbReference>
<proteinExistence type="predicted"/>
<organism evidence="1 2">
    <name type="scientific">Gymnopus androsaceus JB14</name>
    <dbReference type="NCBI Taxonomy" id="1447944"/>
    <lineage>
        <taxon>Eukaryota</taxon>
        <taxon>Fungi</taxon>
        <taxon>Dikarya</taxon>
        <taxon>Basidiomycota</taxon>
        <taxon>Agaricomycotina</taxon>
        <taxon>Agaricomycetes</taxon>
        <taxon>Agaricomycetidae</taxon>
        <taxon>Agaricales</taxon>
        <taxon>Marasmiineae</taxon>
        <taxon>Omphalotaceae</taxon>
        <taxon>Gymnopus</taxon>
    </lineage>
</organism>
<sequence length="71" mass="8092">MALDMSKGTGIYIAKTELRFIGYSTIIENQLAKEAREKKYVDGEIKSTPPIWKPHMSRALTTQIIVPLRKN</sequence>